<dbReference type="Proteomes" id="UP000502608">
    <property type="component" value="Chromosome"/>
</dbReference>
<evidence type="ECO:0000313" key="2">
    <source>
        <dbReference type="Proteomes" id="UP000502608"/>
    </source>
</evidence>
<dbReference type="KEGG" id="saes:HBH39_04945"/>
<proteinExistence type="predicted"/>
<organism evidence="1 2">
    <name type="scientific">Shewanella aestuarii</name>
    <dbReference type="NCBI Taxonomy" id="1028752"/>
    <lineage>
        <taxon>Bacteria</taxon>
        <taxon>Pseudomonadati</taxon>
        <taxon>Pseudomonadota</taxon>
        <taxon>Gammaproteobacteria</taxon>
        <taxon>Alteromonadales</taxon>
        <taxon>Shewanellaceae</taxon>
        <taxon>Shewanella</taxon>
    </lineage>
</organism>
<dbReference type="RefSeq" id="WP_167676138.1">
    <property type="nucleotide sequence ID" value="NZ_CP050313.1"/>
</dbReference>
<accession>A0A6G9QH95</accession>
<reference evidence="1 2" key="1">
    <citation type="submission" date="2020-03" db="EMBL/GenBank/DDBJ databases">
        <title>Complete genome sequence of Shewanella sp.</title>
        <authorList>
            <person name="Kim Y.-S."/>
            <person name="Kim S.-J."/>
            <person name="Jung H.-K."/>
            <person name="Kim K.-H."/>
        </authorList>
    </citation>
    <scope>NUCLEOTIDE SEQUENCE [LARGE SCALE GENOMIC DNA]</scope>
    <source>
        <strain evidence="1 2">PN3F2</strain>
    </source>
</reference>
<sequence length="88" mass="10390">MRSDENAENSEFEVNFYCQAIVASYRMKPYQWLARFGGFTYSGWIPAEHRHLKSDYKEILLDMRSKVKPVVNLGIKPEFRLNTAQHFS</sequence>
<gene>
    <name evidence="1" type="ORF">HBH39_04945</name>
</gene>
<protein>
    <submittedName>
        <fullName evidence="1">Uncharacterized protein</fullName>
    </submittedName>
</protein>
<evidence type="ECO:0000313" key="1">
    <source>
        <dbReference type="EMBL" id="QIR13924.1"/>
    </source>
</evidence>
<dbReference type="AlphaFoldDB" id="A0A6G9QH95"/>
<keyword evidence="2" id="KW-1185">Reference proteome</keyword>
<dbReference type="EMBL" id="CP050313">
    <property type="protein sequence ID" value="QIR13924.1"/>
    <property type="molecule type" value="Genomic_DNA"/>
</dbReference>
<name>A0A6G9QH95_9GAMM</name>